<dbReference type="Pfam" id="PF02810">
    <property type="entry name" value="SEC-C"/>
    <property type="match status" value="1"/>
</dbReference>
<proteinExistence type="predicted"/>
<name>A0A6L3T4Q9_9HYPH</name>
<reference evidence="1 2" key="1">
    <citation type="submission" date="2019-09" db="EMBL/GenBank/DDBJ databases">
        <title>YIM 48816 draft genome.</title>
        <authorList>
            <person name="Jiang L."/>
        </authorList>
    </citation>
    <scope>NUCLEOTIDE SEQUENCE [LARGE SCALE GENOMIC DNA]</scope>
    <source>
        <strain evidence="1 2">YIM 48816</strain>
    </source>
</reference>
<gene>
    <name evidence="1" type="ORF">F6X53_01200</name>
</gene>
<dbReference type="Pfam" id="PF06685">
    <property type="entry name" value="DUF1186"/>
    <property type="match status" value="1"/>
</dbReference>
<organism evidence="1 2">
    <name type="scientific">Methylobacterium soli</name>
    <dbReference type="NCBI Taxonomy" id="553447"/>
    <lineage>
        <taxon>Bacteria</taxon>
        <taxon>Pseudomonadati</taxon>
        <taxon>Pseudomonadota</taxon>
        <taxon>Alphaproteobacteria</taxon>
        <taxon>Hyphomicrobiales</taxon>
        <taxon>Methylobacteriaceae</taxon>
        <taxon>Methylobacterium</taxon>
    </lineage>
</organism>
<dbReference type="OrthoDB" id="1551443at2"/>
<evidence type="ECO:0000313" key="1">
    <source>
        <dbReference type="EMBL" id="KAB1081924.1"/>
    </source>
</evidence>
<comment type="caution">
    <text evidence="1">The sequence shown here is derived from an EMBL/GenBank/DDBJ whole genome shotgun (WGS) entry which is preliminary data.</text>
</comment>
<dbReference type="EMBL" id="VZZK01000001">
    <property type="protein sequence ID" value="KAB1081924.1"/>
    <property type="molecule type" value="Genomic_DNA"/>
</dbReference>
<dbReference type="InterPro" id="IPR004027">
    <property type="entry name" value="SEC_C_motif"/>
</dbReference>
<dbReference type="InterPro" id="IPR010602">
    <property type="entry name" value="DUF1186"/>
</dbReference>
<dbReference type="AlphaFoldDB" id="A0A6L3T4Q9"/>
<sequence>MTESDLIAALSGADHLPEEALRRAVAAPAAIADETLRLLRAAADGDALTDAEANLLFWGVHVLAAARDTRAFAPLLRLLRQDAETLDDLLGDAASTTLPRVLASLYDGEPEGLFGLILDTTIDDLVRNEALAALAFLARDGRVAREPVSDLLVRFDDKRVAVEGDIGWTGWEEAVALLGLRALSPRVEAARKDGRLTDDISDPAWFKATLRRAETRPDDRRDLDERGLGYLDDPVAALAWTAEGAGEPVRNPFKDVGRNDPCPCGSGKKFKKCCLAAL</sequence>
<dbReference type="Proteomes" id="UP000474159">
    <property type="component" value="Unassembled WGS sequence"/>
</dbReference>
<evidence type="ECO:0000313" key="2">
    <source>
        <dbReference type="Proteomes" id="UP000474159"/>
    </source>
</evidence>
<keyword evidence="2" id="KW-1185">Reference proteome</keyword>
<accession>A0A6L3T4Q9</accession>
<dbReference type="RefSeq" id="WP_150996715.1">
    <property type="nucleotide sequence ID" value="NZ_BPQY01000206.1"/>
</dbReference>
<dbReference type="Gene3D" id="3.10.450.50">
    <property type="match status" value="1"/>
</dbReference>
<protein>
    <submittedName>
        <fullName evidence="1">DUF1186 domain-containing protein</fullName>
    </submittedName>
</protein>
<dbReference type="SUPFAM" id="SSF103642">
    <property type="entry name" value="Sec-C motif"/>
    <property type="match status" value="1"/>
</dbReference>